<protein>
    <recommendedName>
        <fullName evidence="3">TIGR02450 family Trp-rich protein</fullName>
    </recommendedName>
</protein>
<keyword evidence="2" id="KW-1185">Reference proteome</keyword>
<gene>
    <name evidence="1" type="ORF">AQPW35_38710</name>
</gene>
<dbReference type="NCBIfam" id="TIGR02450">
    <property type="entry name" value="TIGR02450 family Trp-rich protein"/>
    <property type="match status" value="1"/>
</dbReference>
<accession>A0A480AV55</accession>
<organism evidence="1 2">
    <name type="scientific">Pseudaquabacterium pictum</name>
    <dbReference type="NCBI Taxonomy" id="2315236"/>
    <lineage>
        <taxon>Bacteria</taxon>
        <taxon>Pseudomonadati</taxon>
        <taxon>Pseudomonadota</taxon>
        <taxon>Betaproteobacteria</taxon>
        <taxon>Burkholderiales</taxon>
        <taxon>Sphaerotilaceae</taxon>
        <taxon>Pseudaquabacterium</taxon>
    </lineage>
</organism>
<dbReference type="Proteomes" id="UP000301751">
    <property type="component" value="Unassembled WGS sequence"/>
</dbReference>
<dbReference type="AlphaFoldDB" id="A0A480AV55"/>
<evidence type="ECO:0008006" key="3">
    <source>
        <dbReference type="Google" id="ProtNLM"/>
    </source>
</evidence>
<dbReference type="InterPro" id="IPR012663">
    <property type="entry name" value="CHP02450_Tryp"/>
</dbReference>
<dbReference type="Pfam" id="PF09493">
    <property type="entry name" value="DUF2389"/>
    <property type="match status" value="1"/>
</dbReference>
<proteinExistence type="predicted"/>
<sequence>MPAAHPPPTPPAPARNPLSPKKLLLSKWTAVTPQHKERHFIVTRVVLPEPPATRIELVELEAVHSKRSLVLPWRALTDAAVWRRGWL</sequence>
<reference evidence="2" key="1">
    <citation type="submission" date="2019-03" db="EMBL/GenBank/DDBJ databases">
        <title>Aquabacterium pictum sp.nov., the first bacteriochlorophyll a-containing freshwater bacterium in the genus Aquabacterium of the class Betaproteobacteria.</title>
        <authorList>
            <person name="Hirose S."/>
            <person name="Tank M."/>
            <person name="Hara E."/>
            <person name="Tamaki H."/>
            <person name="Takaichi S."/>
            <person name="Haruta S."/>
            <person name="Hanada S."/>
        </authorList>
    </citation>
    <scope>NUCLEOTIDE SEQUENCE [LARGE SCALE GENOMIC DNA]</scope>
    <source>
        <strain evidence="2">W35</strain>
    </source>
</reference>
<dbReference type="EMBL" id="BJCL01000011">
    <property type="protein sequence ID" value="GCL64790.1"/>
    <property type="molecule type" value="Genomic_DNA"/>
</dbReference>
<dbReference type="RefSeq" id="WP_137734513.1">
    <property type="nucleotide sequence ID" value="NZ_BJCL01000011.1"/>
</dbReference>
<name>A0A480AV55_9BURK</name>
<evidence type="ECO:0000313" key="2">
    <source>
        <dbReference type="Proteomes" id="UP000301751"/>
    </source>
</evidence>
<dbReference type="OrthoDB" id="5592973at2"/>
<comment type="caution">
    <text evidence="1">The sequence shown here is derived from an EMBL/GenBank/DDBJ whole genome shotgun (WGS) entry which is preliminary data.</text>
</comment>
<evidence type="ECO:0000313" key="1">
    <source>
        <dbReference type="EMBL" id="GCL64790.1"/>
    </source>
</evidence>